<dbReference type="PANTHER" id="PTHR43581:SF2">
    <property type="entry name" value="EXCINUCLEASE ATPASE SUBUNIT"/>
    <property type="match status" value="1"/>
</dbReference>
<keyword evidence="3" id="KW-1185">Reference proteome</keyword>
<dbReference type="RefSeq" id="WP_203897657.1">
    <property type="nucleotide sequence ID" value="NZ_BOPF01000003.1"/>
</dbReference>
<keyword evidence="2" id="KW-0067">ATP-binding</keyword>
<dbReference type="InterPro" id="IPR027417">
    <property type="entry name" value="P-loop_NTPase"/>
</dbReference>
<keyword evidence="2" id="KW-0547">Nucleotide-binding</keyword>
<accession>A0A8J3YFA0</accession>
<dbReference type="GO" id="GO:0006302">
    <property type="term" value="P:double-strand break repair"/>
    <property type="evidence" value="ECO:0007669"/>
    <property type="project" value="InterPro"/>
</dbReference>
<dbReference type="SMART" id="SM00382">
    <property type="entry name" value="AAA"/>
    <property type="match status" value="1"/>
</dbReference>
<comment type="caution">
    <text evidence="2">The sequence shown here is derived from an EMBL/GenBank/DDBJ whole genome shotgun (WGS) entry which is preliminary data.</text>
</comment>
<evidence type="ECO:0000313" key="2">
    <source>
        <dbReference type="EMBL" id="GIJ44074.1"/>
    </source>
</evidence>
<dbReference type="InterPro" id="IPR003959">
    <property type="entry name" value="ATPase_AAA_core"/>
</dbReference>
<dbReference type="AlphaFoldDB" id="A0A8J3YFA0"/>
<dbReference type="PANTHER" id="PTHR43581">
    <property type="entry name" value="ATP/GTP PHOSPHATASE"/>
    <property type="match status" value="1"/>
</dbReference>
<proteinExistence type="predicted"/>
<dbReference type="Proteomes" id="UP000619260">
    <property type="component" value="Unassembled WGS sequence"/>
</dbReference>
<dbReference type="EMBL" id="BOPF01000003">
    <property type="protein sequence ID" value="GIJ44074.1"/>
    <property type="molecule type" value="Genomic_DNA"/>
</dbReference>
<evidence type="ECO:0000259" key="1">
    <source>
        <dbReference type="SMART" id="SM00382"/>
    </source>
</evidence>
<dbReference type="GO" id="GO:0005524">
    <property type="term" value="F:ATP binding"/>
    <property type="evidence" value="ECO:0007669"/>
    <property type="project" value="UniProtKB-KW"/>
</dbReference>
<dbReference type="GO" id="GO:0016887">
    <property type="term" value="F:ATP hydrolysis activity"/>
    <property type="evidence" value="ECO:0007669"/>
    <property type="project" value="InterPro"/>
</dbReference>
<dbReference type="Gene3D" id="3.40.50.300">
    <property type="entry name" value="P-loop containing nucleotide triphosphate hydrolases"/>
    <property type="match status" value="2"/>
</dbReference>
<feature type="domain" description="AAA+ ATPase" evidence="1">
    <location>
        <begin position="49"/>
        <end position="389"/>
    </location>
</feature>
<organism evidence="2 3">
    <name type="scientific">Virgisporangium aliadipatigenens</name>
    <dbReference type="NCBI Taxonomy" id="741659"/>
    <lineage>
        <taxon>Bacteria</taxon>
        <taxon>Bacillati</taxon>
        <taxon>Actinomycetota</taxon>
        <taxon>Actinomycetes</taxon>
        <taxon>Micromonosporales</taxon>
        <taxon>Micromonosporaceae</taxon>
        <taxon>Virgisporangium</taxon>
    </lineage>
</organism>
<sequence length="457" mass="50836">MAAHEREFMEDSSVYLHRLRIRGVRGFHGSRVVDLRFERNDHDDAFERYPGFYVIAGRNGAGKTTLLRAAATALAGPEVANSLSEGERDWISHGQPVATVNAEVVRDFSEINLGAGRPSEVFSAALRWEQTEGARARPQADTHRDLGGKMAERSLWSPKPTGWFAAGYGPFRRLAGTSGEVARLMAGDWTAARFATLFREEASLAETVQWLQQVNYRARSGRASFAELENLVIRLLNDGLFPDGFSVDRVDPDGLWITRDSSPPVRIDEMSDGYRTVTALVTDIVRQVNECFDGKIEWSDDGRPIIHTSGTVLIDEIDVHLHVSWQKRIAPWLLEHFPYIQFIVTSHSPYICQSATPGGLIQLPGPEDDFPPRVADEDLFRRVVNGSGDDAVLTELFGLDSPYSERVDELRAALTRLERLAIRGNARPEDLAQLAELSETLSPSPGSRVRDVLGDEV</sequence>
<dbReference type="Pfam" id="PF13304">
    <property type="entry name" value="AAA_21"/>
    <property type="match status" value="1"/>
</dbReference>
<reference evidence="2" key="1">
    <citation type="submission" date="2021-01" db="EMBL/GenBank/DDBJ databases">
        <title>Whole genome shotgun sequence of Virgisporangium aliadipatigenens NBRC 105644.</title>
        <authorList>
            <person name="Komaki H."/>
            <person name="Tamura T."/>
        </authorList>
    </citation>
    <scope>NUCLEOTIDE SEQUENCE</scope>
    <source>
        <strain evidence="2">NBRC 105644</strain>
    </source>
</reference>
<name>A0A8J3YFA0_9ACTN</name>
<gene>
    <name evidence="2" type="ORF">Val02_09600</name>
</gene>
<dbReference type="InterPro" id="IPR003593">
    <property type="entry name" value="AAA+_ATPase"/>
</dbReference>
<protein>
    <submittedName>
        <fullName evidence="2">ATP-binding protein</fullName>
    </submittedName>
</protein>
<dbReference type="SUPFAM" id="SSF52540">
    <property type="entry name" value="P-loop containing nucleoside triphosphate hydrolases"/>
    <property type="match status" value="1"/>
</dbReference>
<evidence type="ECO:0000313" key="3">
    <source>
        <dbReference type="Proteomes" id="UP000619260"/>
    </source>
</evidence>
<dbReference type="InterPro" id="IPR051396">
    <property type="entry name" value="Bact_Antivir_Def_Nuclease"/>
</dbReference>